<reference evidence="6" key="1">
    <citation type="journal article" date="2021" name="Microb. Physiol.">
        <title>Proteogenomic Insights into the Physiology of Marine, Sulfate-Reducing, Filamentous Desulfonema limicola and Desulfonema magnum.</title>
        <authorList>
            <person name="Schnaars V."/>
            <person name="Wohlbrand L."/>
            <person name="Scheve S."/>
            <person name="Hinrichs C."/>
            <person name="Reinhardt R."/>
            <person name="Rabus R."/>
        </authorList>
    </citation>
    <scope>NUCLEOTIDE SEQUENCE</scope>
    <source>
        <strain evidence="6">4be13</strain>
    </source>
</reference>
<feature type="domain" description="NlpC/P60" evidence="5">
    <location>
        <begin position="111"/>
        <end position="234"/>
    </location>
</feature>
<proteinExistence type="inferred from homology"/>
<evidence type="ECO:0000259" key="5">
    <source>
        <dbReference type="PROSITE" id="PS51935"/>
    </source>
</evidence>
<evidence type="ECO:0000313" key="6">
    <source>
        <dbReference type="EMBL" id="QTA85488.1"/>
    </source>
</evidence>
<evidence type="ECO:0000256" key="4">
    <source>
        <dbReference type="ARBA" id="ARBA00022807"/>
    </source>
</evidence>
<name>A0A975BHM4_9BACT</name>
<dbReference type="PROSITE" id="PS51935">
    <property type="entry name" value="NLPC_P60"/>
    <property type="match status" value="1"/>
</dbReference>
<evidence type="ECO:0000313" key="7">
    <source>
        <dbReference type="Proteomes" id="UP000663722"/>
    </source>
</evidence>
<dbReference type="Gene3D" id="3.90.1720.10">
    <property type="entry name" value="endopeptidase domain like (from Nostoc punctiforme)"/>
    <property type="match status" value="1"/>
</dbReference>
<comment type="similarity">
    <text evidence="1">Belongs to the peptidase C40 family.</text>
</comment>
<dbReference type="AlphaFoldDB" id="A0A975BHM4"/>
<accession>A0A975BHM4</accession>
<keyword evidence="7" id="KW-1185">Reference proteome</keyword>
<sequence>MSRTLTPSDAFKYIVVVLLAITTYSCSAVRKNNVQEVATVAYETEKPVPQIKNKATSETAPRTADECECEDAAENETHLEDEDMSETPLMEIFNSRFYYECSKKLGLELDGTENKDLIKAIDKWFGTRYKWGGCSKYGIDCSCFVKSVYKEAYGIELNRTSRNMYYNDLVPVKKEELQEGDILCFKIRGRRISHVGIYLKDNKFVHAARSKGVMINDLTEKYYKKRFFSGGRVIGREGINISKY</sequence>
<gene>
    <name evidence="6" type="ORF">dnm_014990</name>
</gene>
<dbReference type="RefSeq" id="WP_207681529.1">
    <property type="nucleotide sequence ID" value="NZ_CP061800.1"/>
</dbReference>
<dbReference type="KEGG" id="dmm:dnm_014990"/>
<dbReference type="InterPro" id="IPR000064">
    <property type="entry name" value="NLP_P60_dom"/>
</dbReference>
<dbReference type="InterPro" id="IPR038765">
    <property type="entry name" value="Papain-like_cys_pep_sf"/>
</dbReference>
<dbReference type="PANTHER" id="PTHR47053:SF1">
    <property type="entry name" value="MUREIN DD-ENDOPEPTIDASE MEPH-RELATED"/>
    <property type="match status" value="1"/>
</dbReference>
<evidence type="ECO:0000256" key="2">
    <source>
        <dbReference type="ARBA" id="ARBA00022670"/>
    </source>
</evidence>
<keyword evidence="3" id="KW-0378">Hydrolase</keyword>
<protein>
    <submittedName>
        <fullName evidence="6">Endopeptidase NLPC/P60 domain-containing protein</fullName>
    </submittedName>
</protein>
<dbReference type="EMBL" id="CP061800">
    <property type="protein sequence ID" value="QTA85488.1"/>
    <property type="molecule type" value="Genomic_DNA"/>
</dbReference>
<dbReference type="Pfam" id="PF00877">
    <property type="entry name" value="NLPC_P60"/>
    <property type="match status" value="1"/>
</dbReference>
<dbReference type="InterPro" id="IPR051202">
    <property type="entry name" value="Peptidase_C40"/>
</dbReference>
<evidence type="ECO:0000256" key="1">
    <source>
        <dbReference type="ARBA" id="ARBA00007074"/>
    </source>
</evidence>
<dbReference type="Proteomes" id="UP000663722">
    <property type="component" value="Chromosome"/>
</dbReference>
<evidence type="ECO:0000256" key="3">
    <source>
        <dbReference type="ARBA" id="ARBA00022801"/>
    </source>
</evidence>
<dbReference type="PROSITE" id="PS51257">
    <property type="entry name" value="PROKAR_LIPOPROTEIN"/>
    <property type="match status" value="1"/>
</dbReference>
<keyword evidence="4" id="KW-0788">Thiol protease</keyword>
<dbReference type="GO" id="GO:0006508">
    <property type="term" value="P:proteolysis"/>
    <property type="evidence" value="ECO:0007669"/>
    <property type="project" value="UniProtKB-KW"/>
</dbReference>
<dbReference type="PANTHER" id="PTHR47053">
    <property type="entry name" value="MUREIN DD-ENDOPEPTIDASE MEPH-RELATED"/>
    <property type="match status" value="1"/>
</dbReference>
<organism evidence="6 7">
    <name type="scientific">Desulfonema magnum</name>
    <dbReference type="NCBI Taxonomy" id="45655"/>
    <lineage>
        <taxon>Bacteria</taxon>
        <taxon>Pseudomonadati</taxon>
        <taxon>Thermodesulfobacteriota</taxon>
        <taxon>Desulfobacteria</taxon>
        <taxon>Desulfobacterales</taxon>
        <taxon>Desulfococcaceae</taxon>
        <taxon>Desulfonema</taxon>
    </lineage>
</organism>
<dbReference type="GO" id="GO:0008234">
    <property type="term" value="F:cysteine-type peptidase activity"/>
    <property type="evidence" value="ECO:0007669"/>
    <property type="project" value="UniProtKB-KW"/>
</dbReference>
<dbReference type="SUPFAM" id="SSF54001">
    <property type="entry name" value="Cysteine proteinases"/>
    <property type="match status" value="1"/>
</dbReference>
<keyword evidence="2" id="KW-0645">Protease</keyword>